<feature type="compositionally biased region" description="Low complexity" evidence="1">
    <location>
        <begin position="55"/>
        <end position="68"/>
    </location>
</feature>
<proteinExistence type="predicted"/>
<sequence length="93" mass="9823">MKETSITKSTFVHVFPSQSVAALPSQLLATDLIPSSCSAQYTPALSKPSPKIVKSRSSPTPTSVTNPSCLSSKNLQSSMVAQRKMSGRISSPI</sequence>
<feature type="compositionally biased region" description="Polar residues" evidence="1">
    <location>
        <begin position="69"/>
        <end position="80"/>
    </location>
</feature>
<keyword evidence="3" id="KW-1185">Reference proteome</keyword>
<feature type="region of interest" description="Disordered" evidence="1">
    <location>
        <begin position="42"/>
        <end position="93"/>
    </location>
</feature>
<evidence type="ECO:0000313" key="2">
    <source>
        <dbReference type="EMBL" id="GBN85438.1"/>
    </source>
</evidence>
<dbReference type="EMBL" id="BGPR01020768">
    <property type="protein sequence ID" value="GBN85438.1"/>
    <property type="molecule type" value="Genomic_DNA"/>
</dbReference>
<organism evidence="2 3">
    <name type="scientific">Araneus ventricosus</name>
    <name type="common">Orbweaver spider</name>
    <name type="synonym">Epeira ventricosa</name>
    <dbReference type="NCBI Taxonomy" id="182803"/>
    <lineage>
        <taxon>Eukaryota</taxon>
        <taxon>Metazoa</taxon>
        <taxon>Ecdysozoa</taxon>
        <taxon>Arthropoda</taxon>
        <taxon>Chelicerata</taxon>
        <taxon>Arachnida</taxon>
        <taxon>Araneae</taxon>
        <taxon>Araneomorphae</taxon>
        <taxon>Entelegynae</taxon>
        <taxon>Araneoidea</taxon>
        <taxon>Araneidae</taxon>
        <taxon>Araneus</taxon>
    </lineage>
</organism>
<protein>
    <submittedName>
        <fullName evidence="2">Uncharacterized protein</fullName>
    </submittedName>
</protein>
<dbReference type="Proteomes" id="UP000499080">
    <property type="component" value="Unassembled WGS sequence"/>
</dbReference>
<comment type="caution">
    <text evidence="2">The sequence shown here is derived from an EMBL/GenBank/DDBJ whole genome shotgun (WGS) entry which is preliminary data.</text>
</comment>
<name>A0A4Y2SB34_ARAVE</name>
<evidence type="ECO:0000313" key="3">
    <source>
        <dbReference type="Proteomes" id="UP000499080"/>
    </source>
</evidence>
<dbReference type="AlphaFoldDB" id="A0A4Y2SB34"/>
<evidence type="ECO:0000256" key="1">
    <source>
        <dbReference type="SAM" id="MobiDB-lite"/>
    </source>
</evidence>
<gene>
    <name evidence="2" type="ORF">AVEN_253459_1</name>
</gene>
<accession>A0A4Y2SB34</accession>
<reference evidence="2 3" key="1">
    <citation type="journal article" date="2019" name="Sci. Rep.">
        <title>Orb-weaving spider Araneus ventricosus genome elucidates the spidroin gene catalogue.</title>
        <authorList>
            <person name="Kono N."/>
            <person name="Nakamura H."/>
            <person name="Ohtoshi R."/>
            <person name="Moran D.A.P."/>
            <person name="Shinohara A."/>
            <person name="Yoshida Y."/>
            <person name="Fujiwara M."/>
            <person name="Mori M."/>
            <person name="Tomita M."/>
            <person name="Arakawa K."/>
        </authorList>
    </citation>
    <scope>NUCLEOTIDE SEQUENCE [LARGE SCALE GENOMIC DNA]</scope>
</reference>